<dbReference type="PROSITE" id="PS00678">
    <property type="entry name" value="WD_REPEATS_1"/>
    <property type="match status" value="2"/>
</dbReference>
<dbReference type="SMART" id="SM00320">
    <property type="entry name" value="WD40"/>
    <property type="match status" value="9"/>
</dbReference>
<evidence type="ECO:0000256" key="3">
    <source>
        <dbReference type="PROSITE-ProRule" id="PRU00221"/>
    </source>
</evidence>
<reference evidence="5" key="1">
    <citation type="submission" date="2016-11" db="EMBL/GenBank/DDBJ databases">
        <authorList>
            <person name="Varghese N."/>
            <person name="Submissions S."/>
        </authorList>
    </citation>
    <scope>NUCLEOTIDE SEQUENCE [LARGE SCALE GENOMIC DNA]</scope>
    <source>
        <strain evidence="5">DSM 15807</strain>
    </source>
</reference>
<feature type="repeat" description="WD" evidence="3">
    <location>
        <begin position="22"/>
        <end position="61"/>
    </location>
</feature>
<keyword evidence="1 3" id="KW-0853">WD repeat</keyword>
<evidence type="ECO:0000256" key="1">
    <source>
        <dbReference type="ARBA" id="ARBA00022574"/>
    </source>
</evidence>
<dbReference type="PROSITE" id="PS50082">
    <property type="entry name" value="WD_REPEATS_2"/>
    <property type="match status" value="3"/>
</dbReference>
<feature type="repeat" description="WD" evidence="3">
    <location>
        <begin position="594"/>
        <end position="627"/>
    </location>
</feature>
<dbReference type="InterPro" id="IPR019775">
    <property type="entry name" value="WD40_repeat_CS"/>
</dbReference>
<dbReference type="InterPro" id="IPR015943">
    <property type="entry name" value="WD40/YVTN_repeat-like_dom_sf"/>
</dbReference>
<evidence type="ECO:0000313" key="5">
    <source>
        <dbReference type="Proteomes" id="UP000242592"/>
    </source>
</evidence>
<dbReference type="Gene3D" id="2.130.10.10">
    <property type="entry name" value="YVTN repeat-like/Quinoprotein amine dehydrogenase"/>
    <property type="match status" value="4"/>
</dbReference>
<dbReference type="PANTHER" id="PTHR22847:SF637">
    <property type="entry name" value="WD REPEAT DOMAIN 5B"/>
    <property type="match status" value="1"/>
</dbReference>
<dbReference type="InterPro" id="IPR020472">
    <property type="entry name" value="WD40_PAC1"/>
</dbReference>
<dbReference type="OrthoDB" id="36343at2"/>
<dbReference type="PRINTS" id="PR00320">
    <property type="entry name" value="GPROTEINBRPT"/>
</dbReference>
<dbReference type="STRING" id="1123380.SAMN02745199_0425"/>
<name>A0A1M5RA58_9BACT</name>
<dbReference type="RefSeq" id="WP_073071624.1">
    <property type="nucleotide sequence ID" value="NZ_FQXN01000001.1"/>
</dbReference>
<evidence type="ECO:0000313" key="4">
    <source>
        <dbReference type="EMBL" id="SHH23205.1"/>
    </source>
</evidence>
<sequence>MKILVIFFLSVSVFLFSFSFSLFGHHGAIWQLQVDKNLLYSSASDGIVNIWNIRSKTLLLSIYSHNSWARALAVDDKYIIVGGYKPDGNLKIYDKVSGKFVKSFSSKGSIFTIYTNSNYIVFGGSDNKVYIIDKKSLKLLTIHAFHERWIRDLVIINNQLISCGDDGKVIFYDINNLKFDFEKTFKGRIIKLLTIENKVYAVSSFGIIYDIEKENEVFKIENITTAYADENHIYIGTNIGELYILDHNFQTINYIKIAIDPIISITSSSNNVFIGTSSGKILQYNLLENSITSFLNNFSLIKKTILYKNQLYVLKNTGSLISYNTKTGEAYRNIINQTNISNFFINNDQIYYSSNEYNEYKVYDSQKNVIFESENDISLLFKIDNYVFIGTYGFIYIFDNDLLIDYIELDNEWPISFQINAKTVKIGTNTGKIIEYSLNDFSVKIHKISNNPIIKILNNYIVTFNGEIFENDNLIFTFETNIFDTTMYNKDLILGTNKELIIFNTITHSFSKFEISFPIVSLQSNEFLYASLSNGDIMVFDSNFNEYGKLAENEAKIVTVDISSNGKYIVTGGADKKIKIWKIENGKLILIKTFTGHNDWIRTIKIVDQKFIISGSSDNTVKIWNFNGRLLKTLSYHTGYVWSLEYKDGVLYSGGWDNKLFAYNLNKMKVIFSKTFKQPITHLKIYKNSLIISFINGDIIKLNLTNLSIEKFFSTKSIIWNFDIFNNILGVGDEKGFCYLINLENNKLIRKFQAHRTTIFNVKLWQNKIITASSDNTIKIFDFEGNLKGIIKDFSLSVLAVAIDPARNYIITSSGKDPIILQIP</sequence>
<proteinExistence type="predicted"/>
<dbReference type="AlphaFoldDB" id="A0A1M5RA58"/>
<protein>
    <submittedName>
        <fullName evidence="4">WD40 repeat</fullName>
    </submittedName>
</protein>
<dbReference type="EMBL" id="FQXN01000001">
    <property type="protein sequence ID" value="SHH23205.1"/>
    <property type="molecule type" value="Genomic_DNA"/>
</dbReference>
<dbReference type="Proteomes" id="UP000242592">
    <property type="component" value="Unassembled WGS sequence"/>
</dbReference>
<dbReference type="SUPFAM" id="SSF50978">
    <property type="entry name" value="WD40 repeat-like"/>
    <property type="match status" value="2"/>
</dbReference>
<evidence type="ECO:0000256" key="2">
    <source>
        <dbReference type="ARBA" id="ARBA00022737"/>
    </source>
</evidence>
<keyword evidence="5" id="KW-1185">Reference proteome</keyword>
<organism evidence="4 5">
    <name type="scientific">Thermosipho atlanticus DSM 15807</name>
    <dbReference type="NCBI Taxonomy" id="1123380"/>
    <lineage>
        <taxon>Bacteria</taxon>
        <taxon>Thermotogati</taxon>
        <taxon>Thermotogota</taxon>
        <taxon>Thermotogae</taxon>
        <taxon>Thermotogales</taxon>
        <taxon>Fervidobacteriaceae</taxon>
        <taxon>Thermosipho</taxon>
    </lineage>
</organism>
<accession>A0A1M5RA58</accession>
<dbReference type="InterPro" id="IPR001680">
    <property type="entry name" value="WD40_rpt"/>
</dbReference>
<dbReference type="InterPro" id="IPR011044">
    <property type="entry name" value="Quino_amine_DH_bsu"/>
</dbReference>
<dbReference type="PANTHER" id="PTHR22847">
    <property type="entry name" value="WD40 REPEAT PROTEIN"/>
    <property type="match status" value="1"/>
</dbReference>
<keyword evidence="2" id="KW-0677">Repeat</keyword>
<gene>
    <name evidence="4" type="ORF">SAMN02745199_0425</name>
</gene>
<dbReference type="Pfam" id="PF00400">
    <property type="entry name" value="WD40"/>
    <property type="match status" value="5"/>
</dbReference>
<dbReference type="InterPro" id="IPR036322">
    <property type="entry name" value="WD40_repeat_dom_sf"/>
</dbReference>
<dbReference type="SUPFAM" id="SSF50969">
    <property type="entry name" value="YVTN repeat-like/Quinoprotein amine dehydrogenase"/>
    <property type="match status" value="1"/>
</dbReference>
<feature type="repeat" description="WD" evidence="3">
    <location>
        <begin position="550"/>
        <end position="591"/>
    </location>
</feature>
<dbReference type="PROSITE" id="PS50294">
    <property type="entry name" value="WD_REPEATS_REGION"/>
    <property type="match status" value="2"/>
</dbReference>